<keyword evidence="2" id="KW-1185">Reference proteome</keyword>
<sequence>MDDVRLVDPSLIPRARQLGIDRQKMLVMQAALFQAPEEAAVIQDISRPQPSRKTLLVPSAIGRKHSRDSDGEGMRADSRQRMSFGHDIEPAPFRPSRKYARVERSASVVAGHEGAIIDSGLSFGRSFRVGWGPGGTLAHLGSLSAPWGDSASTANSSLVTVSTVPLMTAIDKEAVDAIDNILQHHLSNSTIESDDDGVPQATPKPHLNFASLASIFPLTDKSFQPSLFRLGHALFDPIDLQLGQDTSSVIRIRVEALRRKIALSNWLQDAVSPAVEAEVEESLPRQQGWARAVFSLLTGNQVERACELAMDSSNVKLASLISQVGGDAEFRGDVLRQLDIWREQKVDAHVDENIRKIYALLAGIVDVLEGSKGTGLERCSDLSVGKGLDWKRAFGLHLWFGESLDATIADSLAAYEGFVNGASPHTTSPAPWYREGVPSPKSAWKLPAETAPPDALFCLIKLFANPDYLLSRVLAPFSFCSSPSDFQLPWHLYIILSRSLGVRDFSDRGDTSVDGQRADGAETEGDADVKNHSPSADLLANSYALQLEELGMLQHAAFVLMHLESSAGRKRAIQAMLARNAPKLNDWNSAGLIGSLRIPKIWVDEALATYELARGKVFKAYTLYLSARMYTVAHDLMIAELAPDAIVRKDLDLLKELLGQLSSHHIEGWHGRGKVLLDYTHAMTRLPELRARLDTLTAPSAAEAAEIEEMSRSVPKLMQQLPEVLNRHRDIRHEVALAEMISGLTERLDQLRPLALGQQLRTVKVPEATKLGHIRAAAFEKFLRSVEVA</sequence>
<name>A0ACB8U7N0_9APHY</name>
<evidence type="ECO:0000313" key="2">
    <source>
        <dbReference type="Proteomes" id="UP001055072"/>
    </source>
</evidence>
<gene>
    <name evidence="1" type="ORF">BDY19DRAFT_888088</name>
</gene>
<evidence type="ECO:0000313" key="1">
    <source>
        <dbReference type="EMBL" id="KAI0090382.1"/>
    </source>
</evidence>
<reference evidence="1" key="1">
    <citation type="journal article" date="2021" name="Environ. Microbiol.">
        <title>Gene family expansions and transcriptome signatures uncover fungal adaptations to wood decay.</title>
        <authorList>
            <person name="Hage H."/>
            <person name="Miyauchi S."/>
            <person name="Viragh M."/>
            <person name="Drula E."/>
            <person name="Min B."/>
            <person name="Chaduli D."/>
            <person name="Navarro D."/>
            <person name="Favel A."/>
            <person name="Norest M."/>
            <person name="Lesage-Meessen L."/>
            <person name="Balint B."/>
            <person name="Merenyi Z."/>
            <person name="de Eugenio L."/>
            <person name="Morin E."/>
            <person name="Martinez A.T."/>
            <person name="Baldrian P."/>
            <person name="Stursova M."/>
            <person name="Martinez M.J."/>
            <person name="Novotny C."/>
            <person name="Magnuson J.K."/>
            <person name="Spatafora J.W."/>
            <person name="Maurice S."/>
            <person name="Pangilinan J."/>
            <person name="Andreopoulos W."/>
            <person name="LaButti K."/>
            <person name="Hundley H."/>
            <person name="Na H."/>
            <person name="Kuo A."/>
            <person name="Barry K."/>
            <person name="Lipzen A."/>
            <person name="Henrissat B."/>
            <person name="Riley R."/>
            <person name="Ahrendt S."/>
            <person name="Nagy L.G."/>
            <person name="Grigoriev I.V."/>
            <person name="Martin F."/>
            <person name="Rosso M.N."/>
        </authorList>
    </citation>
    <scope>NUCLEOTIDE SEQUENCE</scope>
    <source>
        <strain evidence="1">CBS 384.51</strain>
    </source>
</reference>
<organism evidence="1 2">
    <name type="scientific">Irpex rosettiformis</name>
    <dbReference type="NCBI Taxonomy" id="378272"/>
    <lineage>
        <taxon>Eukaryota</taxon>
        <taxon>Fungi</taxon>
        <taxon>Dikarya</taxon>
        <taxon>Basidiomycota</taxon>
        <taxon>Agaricomycotina</taxon>
        <taxon>Agaricomycetes</taxon>
        <taxon>Polyporales</taxon>
        <taxon>Irpicaceae</taxon>
        <taxon>Irpex</taxon>
    </lineage>
</organism>
<accession>A0ACB8U7N0</accession>
<proteinExistence type="predicted"/>
<dbReference type="Proteomes" id="UP001055072">
    <property type="component" value="Unassembled WGS sequence"/>
</dbReference>
<protein>
    <submittedName>
        <fullName evidence="1">Nuclear protein 96-domain-containing protein</fullName>
    </submittedName>
</protein>
<comment type="caution">
    <text evidence="1">The sequence shown here is derived from an EMBL/GenBank/DDBJ whole genome shotgun (WGS) entry which is preliminary data.</text>
</comment>
<dbReference type="EMBL" id="MU274908">
    <property type="protein sequence ID" value="KAI0090382.1"/>
    <property type="molecule type" value="Genomic_DNA"/>
</dbReference>